<name>A0A7R8CED7_LEPSM</name>
<feature type="compositionally biased region" description="Polar residues" evidence="1">
    <location>
        <begin position="51"/>
        <end position="64"/>
    </location>
</feature>
<evidence type="ECO:0000313" key="3">
    <source>
        <dbReference type="Proteomes" id="UP000675881"/>
    </source>
</evidence>
<gene>
    <name evidence="2" type="ORF">LSAA_2290</name>
</gene>
<reference evidence="2" key="1">
    <citation type="submission" date="2021-02" db="EMBL/GenBank/DDBJ databases">
        <authorList>
            <person name="Bekaert M."/>
        </authorList>
    </citation>
    <scope>NUCLEOTIDE SEQUENCE</scope>
    <source>
        <strain evidence="2">IoA-00</strain>
    </source>
</reference>
<keyword evidence="3" id="KW-1185">Reference proteome</keyword>
<dbReference type="Proteomes" id="UP000675881">
    <property type="component" value="Chromosome 10"/>
</dbReference>
<protein>
    <submittedName>
        <fullName evidence="2">(salmon louse) hypothetical protein</fullName>
    </submittedName>
</protein>
<proteinExistence type="predicted"/>
<dbReference type="AlphaFoldDB" id="A0A7R8CED7"/>
<organism evidence="2 3">
    <name type="scientific">Lepeophtheirus salmonis</name>
    <name type="common">Salmon louse</name>
    <name type="synonym">Caligus salmonis</name>
    <dbReference type="NCBI Taxonomy" id="72036"/>
    <lineage>
        <taxon>Eukaryota</taxon>
        <taxon>Metazoa</taxon>
        <taxon>Ecdysozoa</taxon>
        <taxon>Arthropoda</taxon>
        <taxon>Crustacea</taxon>
        <taxon>Multicrustacea</taxon>
        <taxon>Hexanauplia</taxon>
        <taxon>Copepoda</taxon>
        <taxon>Siphonostomatoida</taxon>
        <taxon>Caligidae</taxon>
        <taxon>Lepeophtheirus</taxon>
    </lineage>
</organism>
<accession>A0A7R8CED7</accession>
<evidence type="ECO:0000313" key="2">
    <source>
        <dbReference type="EMBL" id="CAF2794493.1"/>
    </source>
</evidence>
<dbReference type="EMBL" id="HG994589">
    <property type="protein sequence ID" value="CAF2794493.1"/>
    <property type="molecule type" value="Genomic_DNA"/>
</dbReference>
<sequence>MRITRAQKSDKIKNQRLEKDKQLILETSVPVSDETINQRLEEEKQCQLHSQTCASDSDENSNQSLEDDKHFHSQTSDQESHFPPTKLQTIKNQSQPAVLLNDKNLNMFMKGLLDSMKPCNRDGSFYIPLLGLEINLSLRHLRGGITLNCFEDDNILNLVSHVLT</sequence>
<evidence type="ECO:0000256" key="1">
    <source>
        <dbReference type="SAM" id="MobiDB-lite"/>
    </source>
</evidence>
<feature type="region of interest" description="Disordered" evidence="1">
    <location>
        <begin position="51"/>
        <end position="84"/>
    </location>
</feature>